<keyword evidence="9" id="KW-0012">Acyltransferase</keyword>
<keyword evidence="5 7" id="KW-1133">Transmembrane helix</keyword>
<comment type="similarity">
    <text evidence="2">Belongs to the acyltransferase 3 family.</text>
</comment>
<evidence type="ECO:0000313" key="10">
    <source>
        <dbReference type="Proteomes" id="UP001174209"/>
    </source>
</evidence>
<evidence type="ECO:0000256" key="2">
    <source>
        <dbReference type="ARBA" id="ARBA00007400"/>
    </source>
</evidence>
<accession>A0ABT8JZQ6</accession>
<dbReference type="EC" id="2.3.1.-" evidence="9"/>
<comment type="caution">
    <text evidence="9">The sequence shown here is derived from an EMBL/GenBank/DDBJ whole genome shotgun (WGS) entry which is preliminary data.</text>
</comment>
<evidence type="ECO:0000256" key="4">
    <source>
        <dbReference type="ARBA" id="ARBA00022692"/>
    </source>
</evidence>
<keyword evidence="3" id="KW-1003">Cell membrane</keyword>
<feature type="transmembrane region" description="Helical" evidence="7">
    <location>
        <begin position="122"/>
        <end position="142"/>
    </location>
</feature>
<dbReference type="Pfam" id="PF01757">
    <property type="entry name" value="Acyl_transf_3"/>
    <property type="match status" value="1"/>
</dbReference>
<dbReference type="InterPro" id="IPR002656">
    <property type="entry name" value="Acyl_transf_3_dom"/>
</dbReference>
<evidence type="ECO:0000256" key="7">
    <source>
        <dbReference type="SAM" id="Phobius"/>
    </source>
</evidence>
<feature type="transmembrane region" description="Helical" evidence="7">
    <location>
        <begin position="291"/>
        <end position="312"/>
    </location>
</feature>
<feature type="transmembrane region" description="Helical" evidence="7">
    <location>
        <begin position="149"/>
        <end position="166"/>
    </location>
</feature>
<keyword evidence="4 7" id="KW-0812">Transmembrane</keyword>
<dbReference type="PANTHER" id="PTHR40074:SF4">
    <property type="entry name" value="INNER MEMBRANE PROTEIN YCFT"/>
    <property type="match status" value="1"/>
</dbReference>
<feature type="transmembrane region" description="Helical" evidence="7">
    <location>
        <begin position="172"/>
        <end position="189"/>
    </location>
</feature>
<evidence type="ECO:0000313" key="9">
    <source>
        <dbReference type="EMBL" id="MDN4610650.1"/>
    </source>
</evidence>
<evidence type="ECO:0000256" key="5">
    <source>
        <dbReference type="ARBA" id="ARBA00022989"/>
    </source>
</evidence>
<protein>
    <submittedName>
        <fullName evidence="9">Acyltransferase</fullName>
        <ecNumber evidence="9">2.3.1.-</ecNumber>
    </submittedName>
</protein>
<evidence type="ECO:0000256" key="1">
    <source>
        <dbReference type="ARBA" id="ARBA00004651"/>
    </source>
</evidence>
<name>A0ABT8JZQ6_9MICC</name>
<dbReference type="Proteomes" id="UP001174209">
    <property type="component" value="Unassembled WGS sequence"/>
</dbReference>
<feature type="transmembrane region" description="Helical" evidence="7">
    <location>
        <begin position="265"/>
        <end position="285"/>
    </location>
</feature>
<organism evidence="9 10">
    <name type="scientific">Arthrobacter burdickii</name>
    <dbReference type="NCBI Taxonomy" id="3035920"/>
    <lineage>
        <taxon>Bacteria</taxon>
        <taxon>Bacillati</taxon>
        <taxon>Actinomycetota</taxon>
        <taxon>Actinomycetes</taxon>
        <taxon>Micrococcales</taxon>
        <taxon>Micrococcaceae</taxon>
        <taxon>Arthrobacter</taxon>
    </lineage>
</organism>
<keyword evidence="6 7" id="KW-0472">Membrane</keyword>
<gene>
    <name evidence="9" type="ORF">P5G52_07175</name>
</gene>
<comment type="subcellular location">
    <subcellularLocation>
        <location evidence="1">Cell membrane</location>
        <topology evidence="1">Multi-pass membrane protein</topology>
    </subcellularLocation>
</comment>
<dbReference type="GO" id="GO:0016746">
    <property type="term" value="F:acyltransferase activity"/>
    <property type="evidence" value="ECO:0007669"/>
    <property type="project" value="UniProtKB-KW"/>
</dbReference>
<feature type="transmembrane region" description="Helical" evidence="7">
    <location>
        <begin position="232"/>
        <end position="253"/>
    </location>
</feature>
<feature type="transmembrane region" description="Helical" evidence="7">
    <location>
        <begin position="89"/>
        <end position="110"/>
    </location>
</feature>
<dbReference type="RefSeq" id="WP_301226016.1">
    <property type="nucleotide sequence ID" value="NZ_JAROCG010000001.1"/>
</dbReference>
<keyword evidence="9" id="KW-0808">Transferase</keyword>
<evidence type="ECO:0000256" key="6">
    <source>
        <dbReference type="ARBA" id="ARBA00023136"/>
    </source>
</evidence>
<dbReference type="EMBL" id="JAROCG010000001">
    <property type="protein sequence ID" value="MDN4610650.1"/>
    <property type="molecule type" value="Genomic_DNA"/>
</dbReference>
<evidence type="ECO:0000256" key="3">
    <source>
        <dbReference type="ARBA" id="ARBA00022475"/>
    </source>
</evidence>
<sequence length="353" mass="38070">MLRTYRVDGEAAISTTPGPRIGWLDSLRGVAILLVVVLHAGESLRVAGGSTAGIDGLNLFLEPFRMPVLMFLSGILLPRSVAKPWREYLAGKVSLVAWPYLLWSLIILAASGDLSPGGVAQIFYLAPTYLWYLWFILAFYALAYPLRRISPLVASGAGLVASLVLPDGSRPETMVFLAAFFFLGAWCAVHPRLLERAPANPWLLGAGAASAVAVGVFNVLDRNVLYRTEYAWGVLGGLVVVCWLFPRLGSTWATGALEFVGRYSIVFYVAHLGPIMITLALADGLGLAGEWFVFPLLLLGGVGVPLGLAWMYSTREHASVNLLFELPALKSRPRERAKASAGRGPERGFSPGA</sequence>
<feature type="domain" description="Acyltransferase 3" evidence="8">
    <location>
        <begin position="22"/>
        <end position="309"/>
    </location>
</feature>
<keyword evidence="10" id="KW-1185">Reference proteome</keyword>
<feature type="transmembrane region" description="Helical" evidence="7">
    <location>
        <begin position="201"/>
        <end position="220"/>
    </location>
</feature>
<evidence type="ECO:0000259" key="8">
    <source>
        <dbReference type="Pfam" id="PF01757"/>
    </source>
</evidence>
<dbReference type="PANTHER" id="PTHR40074">
    <property type="entry name" value="O-ACETYLTRANSFERASE WECH"/>
    <property type="match status" value="1"/>
</dbReference>
<proteinExistence type="inferred from homology"/>
<reference evidence="9" key="1">
    <citation type="submission" date="2023-06" db="EMBL/GenBank/DDBJ databases">
        <title>MT1 and MT2 Draft Genomes of Novel Species.</title>
        <authorList>
            <person name="Venkateswaran K."/>
        </authorList>
    </citation>
    <scope>NUCLEOTIDE SEQUENCE</scope>
    <source>
        <strain evidence="9">IIF3SC-B10</strain>
    </source>
</reference>